<evidence type="ECO:0000313" key="1">
    <source>
        <dbReference type="EMBL" id="RNB91624.1"/>
    </source>
</evidence>
<dbReference type="AlphaFoldDB" id="A0A3M8DUP2"/>
<sequence>MLQDFKDKLYVTTSPGVTVTLIKYAPSGMFQVYMSPGAQNGDTVTVNANQFADQNGGVLSGTLVITFNGGDWIPSLQ</sequence>
<comment type="caution">
    <text evidence="1">The sequence shown here is derived from an EMBL/GenBank/DDBJ whole genome shotgun (WGS) entry which is preliminary data.</text>
</comment>
<evidence type="ECO:0000313" key="2">
    <source>
        <dbReference type="Proteomes" id="UP000271031"/>
    </source>
</evidence>
<reference evidence="1 2" key="1">
    <citation type="submission" date="2018-10" db="EMBL/GenBank/DDBJ databases">
        <title>Phylogenomics of Brevibacillus.</title>
        <authorList>
            <person name="Dunlap C."/>
        </authorList>
    </citation>
    <scope>NUCLEOTIDE SEQUENCE [LARGE SCALE GENOMIC DNA]</scope>
    <source>
        <strain evidence="1 2">JCM 15716</strain>
    </source>
</reference>
<keyword evidence="2" id="KW-1185">Reference proteome</keyword>
<dbReference type="EMBL" id="RHHQ01000004">
    <property type="protein sequence ID" value="RNB91624.1"/>
    <property type="molecule type" value="Genomic_DNA"/>
</dbReference>
<protein>
    <submittedName>
        <fullName evidence="1">Uncharacterized protein</fullName>
    </submittedName>
</protein>
<proteinExistence type="predicted"/>
<gene>
    <name evidence="1" type="ORF">EDM56_02365</name>
</gene>
<dbReference type="Proteomes" id="UP000271031">
    <property type="component" value="Unassembled WGS sequence"/>
</dbReference>
<accession>A0A3M8DUP2</accession>
<name>A0A3M8DUP2_9BACL</name>
<organism evidence="1 2">
    <name type="scientific">Brevibacillus fluminis</name>
    <dbReference type="NCBI Taxonomy" id="511487"/>
    <lineage>
        <taxon>Bacteria</taxon>
        <taxon>Bacillati</taxon>
        <taxon>Bacillota</taxon>
        <taxon>Bacilli</taxon>
        <taxon>Bacillales</taxon>
        <taxon>Paenibacillaceae</taxon>
        <taxon>Brevibacillus</taxon>
    </lineage>
</organism>